<accession>A0A432ZSM9</accession>
<reference evidence="5 6" key="1">
    <citation type="journal article" date="2011" name="Front. Microbiol.">
        <title>Genomic signatures of strain selection and enhancement in Bacillus atrophaeus var. globigii, a historical biowarfare simulant.</title>
        <authorList>
            <person name="Gibbons H.S."/>
            <person name="Broomall S.M."/>
            <person name="McNew L.A."/>
            <person name="Daligault H."/>
            <person name="Chapman C."/>
            <person name="Bruce D."/>
            <person name="Karavis M."/>
            <person name="Krepps M."/>
            <person name="McGregor P.A."/>
            <person name="Hong C."/>
            <person name="Park K.H."/>
            <person name="Akmal A."/>
            <person name="Feldman A."/>
            <person name="Lin J.S."/>
            <person name="Chang W.E."/>
            <person name="Higgs B.W."/>
            <person name="Demirev P."/>
            <person name="Lindquist J."/>
            <person name="Liem A."/>
            <person name="Fochler E."/>
            <person name="Read T.D."/>
            <person name="Tapia R."/>
            <person name="Johnson S."/>
            <person name="Bishop-Lilly K.A."/>
            <person name="Detter C."/>
            <person name="Han C."/>
            <person name="Sozhamannan S."/>
            <person name="Rosenzweig C.N."/>
            <person name="Skowronski E.W."/>
        </authorList>
    </citation>
    <scope>NUCLEOTIDE SEQUENCE [LARGE SCALE GENOMIC DNA]</scope>
    <source>
        <strain evidence="5 6">CC-PW-9</strain>
    </source>
</reference>
<evidence type="ECO:0000256" key="3">
    <source>
        <dbReference type="SAM" id="SignalP"/>
    </source>
</evidence>
<comment type="similarity">
    <text evidence="1">Belongs to the bacterial solute-binding protein 3 family.</text>
</comment>
<keyword evidence="2 3" id="KW-0732">Signal</keyword>
<dbReference type="PANTHER" id="PTHR35936">
    <property type="entry name" value="MEMBRANE-BOUND LYTIC MUREIN TRANSGLYCOSYLASE F"/>
    <property type="match status" value="1"/>
</dbReference>
<evidence type="ECO:0000259" key="4">
    <source>
        <dbReference type="SMART" id="SM00062"/>
    </source>
</evidence>
<organism evidence="5 6">
    <name type="scientific">Idiomarina tyrosinivorans</name>
    <dbReference type="NCBI Taxonomy" id="1445662"/>
    <lineage>
        <taxon>Bacteria</taxon>
        <taxon>Pseudomonadati</taxon>
        <taxon>Pseudomonadota</taxon>
        <taxon>Gammaproteobacteria</taxon>
        <taxon>Alteromonadales</taxon>
        <taxon>Idiomarinaceae</taxon>
        <taxon>Idiomarina</taxon>
    </lineage>
</organism>
<evidence type="ECO:0000256" key="1">
    <source>
        <dbReference type="ARBA" id="ARBA00010333"/>
    </source>
</evidence>
<gene>
    <name evidence="5" type="ORF">CWI84_04440</name>
</gene>
<name>A0A432ZSM9_9GAMM</name>
<dbReference type="Pfam" id="PF00497">
    <property type="entry name" value="SBP_bac_3"/>
    <property type="match status" value="1"/>
</dbReference>
<feature type="chain" id="PRO_5019416285" description="Solute-binding protein family 3/N-terminal domain-containing protein" evidence="3">
    <location>
        <begin position="27"/>
        <end position="248"/>
    </location>
</feature>
<dbReference type="SMART" id="SM00062">
    <property type="entry name" value="PBPb"/>
    <property type="match status" value="1"/>
</dbReference>
<feature type="signal peptide" evidence="3">
    <location>
        <begin position="1"/>
        <end position="26"/>
    </location>
</feature>
<evidence type="ECO:0000313" key="5">
    <source>
        <dbReference type="EMBL" id="RUO80838.1"/>
    </source>
</evidence>
<evidence type="ECO:0000256" key="2">
    <source>
        <dbReference type="ARBA" id="ARBA00022729"/>
    </source>
</evidence>
<dbReference type="SUPFAM" id="SSF53850">
    <property type="entry name" value="Periplasmic binding protein-like II"/>
    <property type="match status" value="1"/>
</dbReference>
<dbReference type="Gene3D" id="3.40.190.10">
    <property type="entry name" value="Periplasmic binding protein-like II"/>
    <property type="match status" value="2"/>
</dbReference>
<dbReference type="InterPro" id="IPR001638">
    <property type="entry name" value="Solute-binding_3/MltF_N"/>
</dbReference>
<evidence type="ECO:0000313" key="6">
    <source>
        <dbReference type="Proteomes" id="UP000287996"/>
    </source>
</evidence>
<dbReference type="AlphaFoldDB" id="A0A432ZSM9"/>
<dbReference type="Proteomes" id="UP000287996">
    <property type="component" value="Unassembled WGS sequence"/>
</dbReference>
<sequence>MRGYRRVKAIGAIGLLTILLSPPSFAADEVGVATGYPPYQFDIAGEITGFDVAVARAVFDRMNEPLDLQQYDWDDVVGLLRFGEIDIAAGMEITQERLPYFAFSQPYYARETVIFVRDEASAAETVADLTGKKITGDRQSELENQLKALGIYSSMRVMHTASKQEAMSRLLAGEVEAVIMPLQVGKYLAQQQHGKVRVLWRPHDKTEVAFAVRRGNQQRLQGINQALATLEADGTLEKLRDEWFKQAD</sequence>
<feature type="domain" description="Solute-binding protein family 3/N-terminal" evidence="4">
    <location>
        <begin position="29"/>
        <end position="247"/>
    </location>
</feature>
<dbReference type="EMBL" id="PIQH01000003">
    <property type="protein sequence ID" value="RUO80838.1"/>
    <property type="molecule type" value="Genomic_DNA"/>
</dbReference>
<proteinExistence type="inferred from homology"/>
<comment type="caution">
    <text evidence="5">The sequence shown here is derived from an EMBL/GenBank/DDBJ whole genome shotgun (WGS) entry which is preliminary data.</text>
</comment>
<dbReference type="CDD" id="cd13704">
    <property type="entry name" value="PBP2_HisK"/>
    <property type="match status" value="1"/>
</dbReference>
<protein>
    <recommendedName>
        <fullName evidence="4">Solute-binding protein family 3/N-terminal domain-containing protein</fullName>
    </recommendedName>
</protein>
<keyword evidence="6" id="KW-1185">Reference proteome</keyword>